<protein>
    <submittedName>
        <fullName evidence="2">Phasin family protein</fullName>
    </submittedName>
</protein>
<reference evidence="3" key="1">
    <citation type="submission" date="2020-09" db="EMBL/GenBank/DDBJ databases">
        <title>The genome sequence of strain Labrenzia suaedae 4C16A.</title>
        <authorList>
            <person name="Liu Y."/>
        </authorList>
    </citation>
    <scope>NUCLEOTIDE SEQUENCE [LARGE SCALE GENOMIC DNA]</scope>
    <source>
        <strain evidence="3">4C16A</strain>
    </source>
</reference>
<evidence type="ECO:0000259" key="1">
    <source>
        <dbReference type="Pfam" id="PF09361"/>
    </source>
</evidence>
<sequence length="131" mass="14362">MVSKSTKRHPGFAENWNPFTLSDGNPLMFMAGLQTKCAKAALESQIEMLDFLRNRLSKDVAFLDQISQKRETPEVFTSVTEFVQEAIDDYSQETVKVVSIGSRMAVDAVNHVEKKSAELAGDFKSAGSGAG</sequence>
<dbReference type="InterPro" id="IPR018968">
    <property type="entry name" value="Phasin"/>
</dbReference>
<organism evidence="2 3">
    <name type="scientific">Roseibium litorale</name>
    <dbReference type="NCBI Taxonomy" id="2803841"/>
    <lineage>
        <taxon>Bacteria</taxon>
        <taxon>Pseudomonadati</taxon>
        <taxon>Pseudomonadota</taxon>
        <taxon>Alphaproteobacteria</taxon>
        <taxon>Hyphomicrobiales</taxon>
        <taxon>Stappiaceae</taxon>
        <taxon>Roseibium</taxon>
    </lineage>
</organism>
<name>A0ABR9CQI7_9HYPH</name>
<keyword evidence="3" id="KW-1185">Reference proteome</keyword>
<gene>
    <name evidence="2" type="ORF">IG616_14105</name>
</gene>
<feature type="domain" description="Phasin" evidence="1">
    <location>
        <begin position="47"/>
        <end position="114"/>
    </location>
</feature>
<dbReference type="EMBL" id="JACYXI010000008">
    <property type="protein sequence ID" value="MBD8892675.1"/>
    <property type="molecule type" value="Genomic_DNA"/>
</dbReference>
<dbReference type="Pfam" id="PF09361">
    <property type="entry name" value="Phasin_2"/>
    <property type="match status" value="1"/>
</dbReference>
<dbReference type="RefSeq" id="WP_192148798.1">
    <property type="nucleotide sequence ID" value="NZ_JACYXI010000008.1"/>
</dbReference>
<dbReference type="Proteomes" id="UP000632063">
    <property type="component" value="Unassembled WGS sequence"/>
</dbReference>
<comment type="caution">
    <text evidence="2">The sequence shown here is derived from an EMBL/GenBank/DDBJ whole genome shotgun (WGS) entry which is preliminary data.</text>
</comment>
<evidence type="ECO:0000313" key="2">
    <source>
        <dbReference type="EMBL" id="MBD8892675.1"/>
    </source>
</evidence>
<proteinExistence type="predicted"/>
<reference evidence="2 3" key="2">
    <citation type="journal article" date="2021" name="Int. J. Syst. Evol. Microbiol.">
        <title>Roseibium litorale sp. nov., isolated from a tidal flat sediment and proposal for the reclassification of Labrenzia polysiphoniae as Roseibium polysiphoniae comb. nov.</title>
        <authorList>
            <person name="Liu Y."/>
            <person name="Pei T."/>
            <person name="Du J."/>
            <person name="Chao M."/>
            <person name="Deng M.R."/>
            <person name="Zhu H."/>
        </authorList>
    </citation>
    <scope>NUCLEOTIDE SEQUENCE [LARGE SCALE GENOMIC DNA]</scope>
    <source>
        <strain evidence="2 3">4C16A</strain>
    </source>
</reference>
<evidence type="ECO:0000313" key="3">
    <source>
        <dbReference type="Proteomes" id="UP000632063"/>
    </source>
</evidence>
<accession>A0ABR9CQI7</accession>